<reference evidence="1" key="1">
    <citation type="submission" date="2020-06" db="EMBL/GenBank/DDBJ databases">
        <authorList>
            <consortium name="Plant Systems Biology data submission"/>
        </authorList>
    </citation>
    <scope>NUCLEOTIDE SEQUENCE</scope>
    <source>
        <strain evidence="1">D6</strain>
    </source>
</reference>
<comment type="caution">
    <text evidence="1">The sequence shown here is derived from an EMBL/GenBank/DDBJ whole genome shotgun (WGS) entry which is preliminary data.</text>
</comment>
<proteinExistence type="predicted"/>
<gene>
    <name evidence="1" type="ORF">SEMRO_754_G197490.1</name>
</gene>
<dbReference type="EMBL" id="CAICTM010000753">
    <property type="protein sequence ID" value="CAB9516008.1"/>
    <property type="molecule type" value="Genomic_DNA"/>
</dbReference>
<organism evidence="1 2">
    <name type="scientific">Seminavis robusta</name>
    <dbReference type="NCBI Taxonomy" id="568900"/>
    <lineage>
        <taxon>Eukaryota</taxon>
        <taxon>Sar</taxon>
        <taxon>Stramenopiles</taxon>
        <taxon>Ochrophyta</taxon>
        <taxon>Bacillariophyta</taxon>
        <taxon>Bacillariophyceae</taxon>
        <taxon>Bacillariophycidae</taxon>
        <taxon>Naviculales</taxon>
        <taxon>Naviculaceae</taxon>
        <taxon>Seminavis</taxon>
    </lineage>
</organism>
<accession>A0A9N8HI39</accession>
<name>A0A9N8HI39_9STRA</name>
<keyword evidence="2" id="KW-1185">Reference proteome</keyword>
<protein>
    <submittedName>
        <fullName evidence="1">Uncharacterized protein</fullName>
    </submittedName>
</protein>
<sequence length="96" mass="10408">MGDTILTGHRDPNTNKLWEIDLDHQAPEQANLMATASSTTPADMVAFAHAALFSPVPSTLREALKKKYIINMPGLTLEAFNKHTPNSVATAKGHLN</sequence>
<evidence type="ECO:0000313" key="2">
    <source>
        <dbReference type="Proteomes" id="UP001153069"/>
    </source>
</evidence>
<evidence type="ECO:0000313" key="1">
    <source>
        <dbReference type="EMBL" id="CAB9516008.1"/>
    </source>
</evidence>
<dbReference type="OrthoDB" id="46155at2759"/>
<dbReference type="AlphaFoldDB" id="A0A9N8HI39"/>
<dbReference type="Proteomes" id="UP001153069">
    <property type="component" value="Unassembled WGS sequence"/>
</dbReference>